<feature type="domain" description="Major facilitator superfamily (MFS) profile" evidence="7">
    <location>
        <begin position="65"/>
        <end position="477"/>
    </location>
</feature>
<dbReference type="FunFam" id="1.20.1250.20:FF:000068">
    <property type="entry name" value="MFS general substrate transporter"/>
    <property type="match status" value="1"/>
</dbReference>
<dbReference type="GO" id="GO:0005886">
    <property type="term" value="C:plasma membrane"/>
    <property type="evidence" value="ECO:0007669"/>
    <property type="project" value="TreeGrafter"/>
</dbReference>
<feature type="transmembrane region" description="Helical" evidence="6">
    <location>
        <begin position="191"/>
        <end position="212"/>
    </location>
</feature>
<feature type="transmembrane region" description="Helical" evidence="6">
    <location>
        <begin position="224"/>
        <end position="246"/>
    </location>
</feature>
<dbReference type="Pfam" id="PF07690">
    <property type="entry name" value="MFS_1"/>
    <property type="match status" value="1"/>
</dbReference>
<accession>K5WKE7</accession>
<evidence type="ECO:0000259" key="7">
    <source>
        <dbReference type="PROSITE" id="PS50850"/>
    </source>
</evidence>
<dbReference type="Proteomes" id="UP000008370">
    <property type="component" value="Unassembled WGS sequence"/>
</dbReference>
<dbReference type="InterPro" id="IPR036259">
    <property type="entry name" value="MFS_trans_sf"/>
</dbReference>
<evidence type="ECO:0000256" key="5">
    <source>
        <dbReference type="ARBA" id="ARBA00023136"/>
    </source>
</evidence>
<dbReference type="InParanoid" id="K5WKE7"/>
<dbReference type="EMBL" id="JH930469">
    <property type="protein sequence ID" value="EKM59629.1"/>
    <property type="molecule type" value="Genomic_DNA"/>
</dbReference>
<dbReference type="AlphaFoldDB" id="K5WKE7"/>
<feature type="transmembrane region" description="Helical" evidence="6">
    <location>
        <begin position="103"/>
        <end position="124"/>
    </location>
</feature>
<dbReference type="PROSITE" id="PS50850">
    <property type="entry name" value="MFS"/>
    <property type="match status" value="1"/>
</dbReference>
<name>K5WKE7_PHACS</name>
<evidence type="ECO:0000256" key="2">
    <source>
        <dbReference type="ARBA" id="ARBA00022448"/>
    </source>
</evidence>
<feature type="transmembrane region" description="Helical" evidence="6">
    <location>
        <begin position="420"/>
        <end position="439"/>
    </location>
</feature>
<keyword evidence="9" id="KW-1185">Reference proteome</keyword>
<dbReference type="InterPro" id="IPR020846">
    <property type="entry name" value="MFS_dom"/>
</dbReference>
<dbReference type="InterPro" id="IPR011701">
    <property type="entry name" value="MFS"/>
</dbReference>
<dbReference type="PANTHER" id="PTHR43791:SF46">
    <property type="entry name" value="MAJOR FACILITATOR SUPERFAMILY (MFS) PROFILE DOMAIN-CONTAINING PROTEIN-RELATED"/>
    <property type="match status" value="1"/>
</dbReference>
<evidence type="ECO:0000256" key="3">
    <source>
        <dbReference type="ARBA" id="ARBA00022692"/>
    </source>
</evidence>
<keyword evidence="2" id="KW-0813">Transport</keyword>
<comment type="subcellular location">
    <subcellularLocation>
        <location evidence="1">Membrane</location>
        <topology evidence="1">Multi-pass membrane protein</topology>
    </subcellularLocation>
</comment>
<feature type="transmembrane region" description="Helical" evidence="6">
    <location>
        <begin position="335"/>
        <end position="352"/>
    </location>
</feature>
<evidence type="ECO:0000256" key="1">
    <source>
        <dbReference type="ARBA" id="ARBA00004141"/>
    </source>
</evidence>
<dbReference type="Gene3D" id="1.20.1250.20">
    <property type="entry name" value="MFS general substrate transporter like domains"/>
    <property type="match status" value="2"/>
</dbReference>
<proteinExistence type="predicted"/>
<gene>
    <name evidence="8" type="ORF">PHACADRAFT_205854</name>
</gene>
<dbReference type="FunFam" id="1.20.1250.20:FF:000034">
    <property type="entry name" value="MFS general substrate transporter"/>
    <property type="match status" value="1"/>
</dbReference>
<evidence type="ECO:0000313" key="8">
    <source>
        <dbReference type="EMBL" id="EKM59629.1"/>
    </source>
</evidence>
<feature type="transmembrane region" description="Helical" evidence="6">
    <location>
        <begin position="296"/>
        <end position="315"/>
    </location>
</feature>
<dbReference type="GeneID" id="18912394"/>
<dbReference type="OrthoDB" id="2962993at2759"/>
<evidence type="ECO:0000256" key="4">
    <source>
        <dbReference type="ARBA" id="ARBA00022989"/>
    </source>
</evidence>
<keyword evidence="5 6" id="KW-0472">Membrane</keyword>
<organism evidence="8 9">
    <name type="scientific">Phanerochaete carnosa (strain HHB-10118-sp)</name>
    <name type="common">White-rot fungus</name>
    <name type="synonym">Peniophora carnosa</name>
    <dbReference type="NCBI Taxonomy" id="650164"/>
    <lineage>
        <taxon>Eukaryota</taxon>
        <taxon>Fungi</taxon>
        <taxon>Dikarya</taxon>
        <taxon>Basidiomycota</taxon>
        <taxon>Agaricomycotina</taxon>
        <taxon>Agaricomycetes</taxon>
        <taxon>Polyporales</taxon>
        <taxon>Phanerochaetaceae</taxon>
        <taxon>Phanerochaete</taxon>
    </lineage>
</organism>
<sequence>MSFAADVTPSVSSTSVKSIEKQVTMADEKSVGDVSSLEHNAKGSYMAAFPNIEESALMRKIDMRVIPFIFILNFFTFLDRVNISNAALFGLKQDLDLKGNEFNTVLLIYFVTYITCEMPSNMLLKHFKPHVWLPICIFGFGFVTIMEGLTKSYGGILVARFFLGFFESGIFPGCLYLISMWYRRAEASKRFTFFFHSNSLAGSFAGLLGYAIGHMDGMRGLHGWRWIFILEGTLTCVVAFALFFMISDFPEESAWLSEEEKAFVKARLADDVGDSGRDEKLKLADVLRPFRDYKSYLGALMYFGLIVPAYGFAYFSPTIIQGYGHSALVTQLLNIPPYFCAFVFGMTVAWLSDRLGCRFPFAMLGSCIGLVGFAILYAVHNSTHLEYAALFLAATGIYTAMPMVLCWCSMNVRGHAQRSVGLAFQIGAGNCGGIIAAYSFLTKDAPKYLPGYSICISFTCLAIAASCLYYVGISRANAAKRKLAGSESTALFIS</sequence>
<reference evidence="8 9" key="1">
    <citation type="journal article" date="2012" name="BMC Genomics">
        <title>Comparative genomics of the white-rot fungi, Phanerochaete carnosa and P. chrysosporium, to elucidate the genetic basis of the distinct wood types they colonize.</title>
        <authorList>
            <person name="Suzuki H."/>
            <person name="MacDonald J."/>
            <person name="Syed K."/>
            <person name="Salamov A."/>
            <person name="Hori C."/>
            <person name="Aerts A."/>
            <person name="Henrissat B."/>
            <person name="Wiebenga A."/>
            <person name="vanKuyk P.A."/>
            <person name="Barry K."/>
            <person name="Lindquist E."/>
            <person name="LaButti K."/>
            <person name="Lapidus A."/>
            <person name="Lucas S."/>
            <person name="Coutinho P."/>
            <person name="Gong Y."/>
            <person name="Samejima M."/>
            <person name="Mahadevan R."/>
            <person name="Abou-Zaid M."/>
            <person name="de Vries R.P."/>
            <person name="Igarashi K."/>
            <person name="Yadav J.S."/>
            <person name="Grigoriev I.V."/>
            <person name="Master E.R."/>
        </authorList>
    </citation>
    <scope>NUCLEOTIDE SEQUENCE [LARGE SCALE GENOMIC DNA]</scope>
    <source>
        <strain evidence="8 9">HHB-10118-sp</strain>
    </source>
</reference>
<keyword evidence="4 6" id="KW-1133">Transmembrane helix</keyword>
<keyword evidence="3 6" id="KW-0812">Transmembrane</keyword>
<feature type="transmembrane region" description="Helical" evidence="6">
    <location>
        <begin position="451"/>
        <end position="472"/>
    </location>
</feature>
<dbReference type="RefSeq" id="XP_007392187.1">
    <property type="nucleotide sequence ID" value="XM_007392125.1"/>
</dbReference>
<dbReference type="GO" id="GO:0022857">
    <property type="term" value="F:transmembrane transporter activity"/>
    <property type="evidence" value="ECO:0007669"/>
    <property type="project" value="InterPro"/>
</dbReference>
<feature type="transmembrane region" description="Helical" evidence="6">
    <location>
        <begin position="385"/>
        <end position="408"/>
    </location>
</feature>
<evidence type="ECO:0000313" key="9">
    <source>
        <dbReference type="Proteomes" id="UP000008370"/>
    </source>
</evidence>
<feature type="transmembrane region" description="Helical" evidence="6">
    <location>
        <begin position="131"/>
        <end position="150"/>
    </location>
</feature>
<protein>
    <recommendedName>
        <fullName evidence="7">Major facilitator superfamily (MFS) profile domain-containing protein</fullName>
    </recommendedName>
</protein>
<dbReference type="KEGG" id="pco:PHACADRAFT_205854"/>
<evidence type="ECO:0000256" key="6">
    <source>
        <dbReference type="SAM" id="Phobius"/>
    </source>
</evidence>
<feature type="transmembrane region" description="Helical" evidence="6">
    <location>
        <begin position="359"/>
        <end position="379"/>
    </location>
</feature>
<feature type="transmembrane region" description="Helical" evidence="6">
    <location>
        <begin position="156"/>
        <end position="179"/>
    </location>
</feature>
<feature type="transmembrane region" description="Helical" evidence="6">
    <location>
        <begin position="65"/>
        <end position="83"/>
    </location>
</feature>
<dbReference type="HOGENOM" id="CLU_001265_0_1_1"/>
<dbReference type="SUPFAM" id="SSF103473">
    <property type="entry name" value="MFS general substrate transporter"/>
    <property type="match status" value="1"/>
</dbReference>
<dbReference type="PANTHER" id="PTHR43791">
    <property type="entry name" value="PERMEASE-RELATED"/>
    <property type="match status" value="1"/>
</dbReference>